<dbReference type="AlphaFoldDB" id="A0A1U7LMY1"/>
<name>A0A1U7LMY1_NEOID</name>
<dbReference type="InterPro" id="IPR032675">
    <property type="entry name" value="LRR_dom_sf"/>
</dbReference>
<keyword evidence="2" id="KW-1185">Reference proteome</keyword>
<dbReference type="Gene3D" id="3.80.10.10">
    <property type="entry name" value="Ribonuclease Inhibitor"/>
    <property type="match status" value="1"/>
</dbReference>
<dbReference type="OrthoDB" id="2125396at2759"/>
<sequence>MRNTPPISTMRLPPELMATICHFLAQPHIQYDYIYLIPLLYVSREWYEAAIPLLYARPYLAPHNIRQYLAAISSREVGNFVRYLDLRWMQHSLKASMTSKLIQRSLHLLQYFIAPQVGFSTVHLPILVKCQQLQVLDLSFVVGNWNWEQMRVYLGKFNNLKALKLLKKQSNRGKSEQVTLDKWPAHLERIELIGSSYLTVSEIPSSLHSVTVIEVGTLHTLDHLFITYGAQITELTIISLPSDSPAMVIKSQIFHHMPNLCKFTVQLSHLRNATFELPLSKLRHLRFPGPQYPVMSHKTLQPEDLALVIADDKLPELKLIEIDRWWKWEKSPFMEDLVDLLEDVNGAVVTI</sequence>
<proteinExistence type="predicted"/>
<accession>A0A1U7LMY1</accession>
<evidence type="ECO:0000313" key="1">
    <source>
        <dbReference type="EMBL" id="OLL24030.1"/>
    </source>
</evidence>
<evidence type="ECO:0000313" key="2">
    <source>
        <dbReference type="Proteomes" id="UP000186594"/>
    </source>
</evidence>
<dbReference type="Proteomes" id="UP000186594">
    <property type="component" value="Unassembled WGS sequence"/>
</dbReference>
<reference evidence="1 2" key="1">
    <citation type="submission" date="2016-04" db="EMBL/GenBank/DDBJ databases">
        <title>Evolutionary innovation and constraint leading to complex multicellularity in the Ascomycota.</title>
        <authorList>
            <person name="Cisse O."/>
            <person name="Nguyen A."/>
            <person name="Hewitt D.A."/>
            <person name="Jedd G."/>
            <person name="Stajich J.E."/>
        </authorList>
    </citation>
    <scope>NUCLEOTIDE SEQUENCE [LARGE SCALE GENOMIC DNA]</scope>
    <source>
        <strain evidence="1 2">DAH-3</strain>
    </source>
</reference>
<dbReference type="STRING" id="1198029.A0A1U7LMY1"/>
<gene>
    <name evidence="1" type="ORF">NEOLI_003888</name>
</gene>
<protein>
    <submittedName>
        <fullName evidence="1">F-box protein</fullName>
    </submittedName>
</protein>
<dbReference type="EMBL" id="LXFE01001024">
    <property type="protein sequence ID" value="OLL24030.1"/>
    <property type="molecule type" value="Genomic_DNA"/>
</dbReference>
<comment type="caution">
    <text evidence="1">The sequence shown here is derived from an EMBL/GenBank/DDBJ whole genome shotgun (WGS) entry which is preliminary data.</text>
</comment>
<dbReference type="SUPFAM" id="SSF52047">
    <property type="entry name" value="RNI-like"/>
    <property type="match status" value="1"/>
</dbReference>
<organism evidence="1 2">
    <name type="scientific">Neolecta irregularis (strain DAH-3)</name>
    <dbReference type="NCBI Taxonomy" id="1198029"/>
    <lineage>
        <taxon>Eukaryota</taxon>
        <taxon>Fungi</taxon>
        <taxon>Dikarya</taxon>
        <taxon>Ascomycota</taxon>
        <taxon>Taphrinomycotina</taxon>
        <taxon>Neolectales</taxon>
        <taxon>Neolectaceae</taxon>
        <taxon>Neolecta</taxon>
    </lineage>
</organism>
<dbReference type="OMA" id="ELMATIC"/>